<evidence type="ECO:0000313" key="2">
    <source>
        <dbReference type="Proteomes" id="UP001187192"/>
    </source>
</evidence>
<keyword evidence="2" id="KW-1185">Reference proteome</keyword>
<sequence>MGCRRHVACAGSLGELVSGAIGDSRAHRLLQLLVRAWELLETCAERTLVLAWALVCARRAGKAL</sequence>
<proteinExistence type="predicted"/>
<comment type="caution">
    <text evidence="1">The sequence shown here is derived from an EMBL/GenBank/DDBJ whole genome shotgun (WGS) entry which is preliminary data.</text>
</comment>
<evidence type="ECO:0000313" key="1">
    <source>
        <dbReference type="EMBL" id="GMN65898.1"/>
    </source>
</evidence>
<accession>A0AA88J5V5</accession>
<gene>
    <name evidence="1" type="ORF">TIFTF001_034973</name>
</gene>
<organism evidence="1 2">
    <name type="scientific">Ficus carica</name>
    <name type="common">Common fig</name>
    <dbReference type="NCBI Taxonomy" id="3494"/>
    <lineage>
        <taxon>Eukaryota</taxon>
        <taxon>Viridiplantae</taxon>
        <taxon>Streptophyta</taxon>
        <taxon>Embryophyta</taxon>
        <taxon>Tracheophyta</taxon>
        <taxon>Spermatophyta</taxon>
        <taxon>Magnoliopsida</taxon>
        <taxon>eudicotyledons</taxon>
        <taxon>Gunneridae</taxon>
        <taxon>Pentapetalae</taxon>
        <taxon>rosids</taxon>
        <taxon>fabids</taxon>
        <taxon>Rosales</taxon>
        <taxon>Moraceae</taxon>
        <taxon>Ficeae</taxon>
        <taxon>Ficus</taxon>
    </lineage>
</organism>
<name>A0AA88J5V5_FICCA</name>
<dbReference type="Proteomes" id="UP001187192">
    <property type="component" value="Unassembled WGS sequence"/>
</dbReference>
<dbReference type="AlphaFoldDB" id="A0AA88J5V5"/>
<protein>
    <submittedName>
        <fullName evidence="1">Uncharacterized protein</fullName>
    </submittedName>
</protein>
<dbReference type="EMBL" id="BTGU01000270">
    <property type="protein sequence ID" value="GMN65898.1"/>
    <property type="molecule type" value="Genomic_DNA"/>
</dbReference>
<dbReference type="Gramene" id="FCD_00028701-RA">
    <property type="protein sequence ID" value="FCD_00028701-RA:cds"/>
    <property type="gene ID" value="FCD_00028701"/>
</dbReference>
<reference evidence="1" key="1">
    <citation type="submission" date="2023-07" db="EMBL/GenBank/DDBJ databases">
        <title>draft genome sequence of fig (Ficus carica).</title>
        <authorList>
            <person name="Takahashi T."/>
            <person name="Nishimura K."/>
        </authorList>
    </citation>
    <scope>NUCLEOTIDE SEQUENCE</scope>
</reference>